<evidence type="ECO:0000259" key="1">
    <source>
        <dbReference type="Pfam" id="PF09103"/>
    </source>
</evidence>
<keyword evidence="3" id="KW-1185">Reference proteome</keyword>
<gene>
    <name evidence="2" type="ORF">BCR42DRAFT_324859</name>
</gene>
<dbReference type="Gene3D" id="2.40.50.140">
    <property type="entry name" value="Nucleic acid-binding proteins"/>
    <property type="match status" value="2"/>
</dbReference>
<dbReference type="PANTHER" id="PTHR11289">
    <property type="entry name" value="BREAST CANCER TYPE 2 SUSCEPTIBILITY PROTEIN BRCA2"/>
    <property type="match status" value="1"/>
</dbReference>
<dbReference type="OrthoDB" id="21095at2759"/>
<reference evidence="2 3" key="1">
    <citation type="submission" date="2016-07" db="EMBL/GenBank/DDBJ databases">
        <title>Pervasive Adenine N6-methylation of Active Genes in Fungi.</title>
        <authorList>
            <consortium name="DOE Joint Genome Institute"/>
            <person name="Mondo S.J."/>
            <person name="Dannebaum R.O."/>
            <person name="Kuo R.C."/>
            <person name="Labutti K."/>
            <person name="Haridas S."/>
            <person name="Kuo A."/>
            <person name="Salamov A."/>
            <person name="Ahrendt S.R."/>
            <person name="Lipzen A."/>
            <person name="Sullivan W."/>
            <person name="Andreopoulos W.B."/>
            <person name="Clum A."/>
            <person name="Lindquist E."/>
            <person name="Daum C."/>
            <person name="Ramamoorthy G.K."/>
            <person name="Gryganskyi A."/>
            <person name="Culley D."/>
            <person name="Magnuson J.K."/>
            <person name="James T.Y."/>
            <person name="O'Malley M.A."/>
            <person name="Stajich J.E."/>
            <person name="Spatafora J.W."/>
            <person name="Visel A."/>
            <person name="Grigoriev I.V."/>
        </authorList>
    </citation>
    <scope>NUCLEOTIDE SEQUENCE [LARGE SCALE GENOMIC DNA]</scope>
    <source>
        <strain evidence="2 3">NRRL 1336</strain>
    </source>
</reference>
<accession>A0A1X2IL19</accession>
<feature type="domain" description="BRCA2 OB1" evidence="1">
    <location>
        <begin position="1"/>
        <end position="135"/>
    </location>
</feature>
<evidence type="ECO:0000313" key="3">
    <source>
        <dbReference type="Proteomes" id="UP000193560"/>
    </source>
</evidence>
<dbReference type="Pfam" id="PF09103">
    <property type="entry name" value="BRCA-2_OB1"/>
    <property type="match status" value="1"/>
</dbReference>
<dbReference type="AlphaFoldDB" id="A0A1X2IL19"/>
<dbReference type="GO" id="GO:0006355">
    <property type="term" value="P:regulation of DNA-templated transcription"/>
    <property type="evidence" value="ECO:0007669"/>
    <property type="project" value="TreeGrafter"/>
</dbReference>
<dbReference type="PANTHER" id="PTHR11289:SF0">
    <property type="entry name" value="BREAST CANCER TYPE 2 SUSCEPTIBILITY PROTEIN"/>
    <property type="match status" value="1"/>
</dbReference>
<dbReference type="InterPro" id="IPR015525">
    <property type="entry name" value="BRCA2"/>
</dbReference>
<name>A0A1X2IL19_9FUNG</name>
<dbReference type="InterPro" id="IPR015187">
    <property type="entry name" value="BRCA2_OB_1"/>
</dbReference>
<dbReference type="InterPro" id="IPR012340">
    <property type="entry name" value="NA-bd_OB-fold"/>
</dbReference>
<dbReference type="EMBL" id="MCGE01000008">
    <property type="protein sequence ID" value="ORZ18475.1"/>
    <property type="molecule type" value="Genomic_DNA"/>
</dbReference>
<sequence>MEQDDVPVKQMVLMVSDIASSSTSSTASNSSNMTPGGNDLHKYRLQLTDGWYQISTYVDARMNKMIDQGRVYIGQKLTITGAQLTGDRTPKTPLEALKMASVKNDPNSHHDSTTTSLRISSNSCLPCSWDTKLGYPRQRLRRHVIRRLDTNVYEDGGLITMMDVMICKKYPMMYSETLANGLMMKRNSKDEEDYRRTLEIRQQTHRNFSSQVSNLEKDMVSQDRRVSGYFRLRICDVGINNNNNPHVQATLMVSQATEVIHMDLLEGQRYRLFFVQPYQPKTRPLDGPYLITTRLTKWEPLPPKTTDRVSTIKDYPTTDLLKYPLRSICFCADTKDLTGTDVDIVVLVLRKFEKNKWNCYYYCYYHYHY</sequence>
<organism evidence="2 3">
    <name type="scientific">Absidia repens</name>
    <dbReference type="NCBI Taxonomy" id="90262"/>
    <lineage>
        <taxon>Eukaryota</taxon>
        <taxon>Fungi</taxon>
        <taxon>Fungi incertae sedis</taxon>
        <taxon>Mucoromycota</taxon>
        <taxon>Mucoromycotina</taxon>
        <taxon>Mucoromycetes</taxon>
        <taxon>Mucorales</taxon>
        <taxon>Cunninghamellaceae</taxon>
        <taxon>Absidia</taxon>
    </lineage>
</organism>
<protein>
    <recommendedName>
        <fullName evidence="1">BRCA2 OB1 domain-containing protein</fullName>
    </recommendedName>
</protein>
<evidence type="ECO:0000313" key="2">
    <source>
        <dbReference type="EMBL" id="ORZ18475.1"/>
    </source>
</evidence>
<comment type="caution">
    <text evidence="2">The sequence shown here is derived from an EMBL/GenBank/DDBJ whole genome shotgun (WGS) entry which is preliminary data.</text>
</comment>
<dbReference type="SUPFAM" id="SSF50249">
    <property type="entry name" value="Nucleic acid-binding proteins"/>
    <property type="match status" value="2"/>
</dbReference>
<dbReference type="Proteomes" id="UP000193560">
    <property type="component" value="Unassembled WGS sequence"/>
</dbReference>
<proteinExistence type="predicted"/>
<dbReference type="STRING" id="90262.A0A1X2IL19"/>
<dbReference type="GO" id="GO:0000724">
    <property type="term" value="P:double-strand break repair via homologous recombination"/>
    <property type="evidence" value="ECO:0007669"/>
    <property type="project" value="InterPro"/>
</dbReference>